<evidence type="ECO:0000259" key="4">
    <source>
        <dbReference type="PROSITE" id="PS50948"/>
    </source>
</evidence>
<dbReference type="Gene3D" id="3.50.50.60">
    <property type="entry name" value="FAD/NAD(P)-binding domain"/>
    <property type="match status" value="1"/>
</dbReference>
<dbReference type="InterPro" id="IPR003609">
    <property type="entry name" value="Pan_app"/>
</dbReference>
<dbReference type="Pfam" id="PF00732">
    <property type="entry name" value="GMC_oxred_N"/>
    <property type="match status" value="1"/>
</dbReference>
<dbReference type="VEuPathDB" id="FungiDB:H310_10190"/>
<dbReference type="CDD" id="cd01100">
    <property type="entry name" value="APPLE_Factor_XI_like"/>
    <property type="match status" value="5"/>
</dbReference>
<dbReference type="GO" id="GO:0050660">
    <property type="term" value="F:flavin adenine dinucleotide binding"/>
    <property type="evidence" value="ECO:0007669"/>
    <property type="project" value="InterPro"/>
</dbReference>
<dbReference type="InterPro" id="IPR000172">
    <property type="entry name" value="GMC_OxRdtase_N"/>
</dbReference>
<dbReference type="InterPro" id="IPR000177">
    <property type="entry name" value="Apple"/>
</dbReference>
<dbReference type="RefSeq" id="XP_008874699.1">
    <property type="nucleotide sequence ID" value="XM_008876477.1"/>
</dbReference>
<dbReference type="GeneID" id="20087240"/>
<dbReference type="PANTHER" id="PTHR47190:SF2">
    <property type="entry name" value="CELLOBIOSE DEHYDROGENASE (AFU_ORTHOLOGUE AFUA_2G17620)"/>
    <property type="match status" value="1"/>
</dbReference>
<dbReference type="Gene3D" id="3.50.4.10">
    <property type="entry name" value="Hepatocyte Growth Factor"/>
    <property type="match status" value="5"/>
</dbReference>
<name>A0A024TS56_9STRA</name>
<evidence type="ECO:0000313" key="5">
    <source>
        <dbReference type="EMBL" id="ETV96436.1"/>
    </source>
</evidence>
<keyword evidence="2" id="KW-1015">Disulfide bond</keyword>
<dbReference type="AlphaFoldDB" id="A0A024TS56"/>
<dbReference type="OrthoDB" id="413885at2759"/>
<sequence>MVKCIAPPRRLGGILVTAGAVLCGLTTTTVANEVYDVVIVGSGPGGLVAAEYLTRDPSVSVLVLEAGVRSMQATGGDNIPDYIRPDSWTVFDIPGEYSSVAFPSDGNGRYRIDWITSPAPLYLGKVVGGSSSMNGMLYFRTADSYIQETKWPYDAATVNANYDAIELSFGSTNKPSTDGKWYLQEAYNILRDGLGTQGGYREVDINAERNAKSKTFGHPPFTIKNGLRDSPAKTFYGAASSRANLKLISSAMASHIVQSQGKATGVVYSLNGQSITATLTGRGSVIVAAGAVSTPKVLIQSGIGPQDQLNTLANNPNFPGIGNNASKWAVNNNVGQHLFDTIQVLTTFKHPSMKTFTHGSHPQAAINQYVTQNKAGPWASPDPVLIGYDYNGPDQFQVTGFCHGFNFGSTDPTEFGVSVYLNNPRSRTRCEFKADGTYHFNLKGELYTHPDDLAALDRFSSSLQVNLERSGSTFVQRRGKEGANHYGGSCIPSNDAADSFRCADGSFKVLGTSNVFVGDASLMRAGTVNPYGFTMQIGLQAGLNVQKFLASSSNPPATCSAIEENTDYFGNDIGTSRRQTAAECCSDCAAHPNCKLYVWFEGTCWLKNAAGSKSTQPGRRAAMLQSTTPPPVTTMPPTTTPPTTPPPTTCTPIEDNTDYTGKDVGAVPRSSADLCCADCQAKAGCTVFVWYQGWCYLKSSTGTKVLNAIGRRASLLKPPSTCSSIEDGVDYFGNDIGSSQRPNAESCCDDCKALPGCKLFTYASGTCWFKNFKGAAVPTPGARSGFVDSSGGITCGASEVGIDFTGRDLRNVAAATVADCCKVCSGETLCNAFSWTQDGMCYLKSERGSTKGNSWVTSARVNKCSPLEKGIDYEGNDLSSAAAPSADDCCALCRQYNGCKAFTYAYGTCYLKSGKTSTKANPNTMSATVVA</sequence>
<evidence type="ECO:0000256" key="1">
    <source>
        <dbReference type="ARBA" id="ARBA00022737"/>
    </source>
</evidence>
<dbReference type="eggNOG" id="KOG1238">
    <property type="taxonomic scope" value="Eukaryota"/>
</dbReference>
<dbReference type="STRING" id="157072.A0A024TS56"/>
<dbReference type="InterPro" id="IPR053208">
    <property type="entry name" value="GMC_Oxidoreductase_CD"/>
</dbReference>
<proteinExistence type="predicted"/>
<dbReference type="GO" id="GO:0006508">
    <property type="term" value="P:proteolysis"/>
    <property type="evidence" value="ECO:0007669"/>
    <property type="project" value="InterPro"/>
</dbReference>
<dbReference type="Pfam" id="PF14295">
    <property type="entry name" value="PAN_4"/>
    <property type="match status" value="5"/>
</dbReference>
<accession>A0A024TS56</accession>
<feature type="compositionally biased region" description="Pro residues" evidence="3">
    <location>
        <begin position="628"/>
        <end position="649"/>
    </location>
</feature>
<dbReference type="InterPro" id="IPR036188">
    <property type="entry name" value="FAD/NAD-bd_sf"/>
</dbReference>
<feature type="region of interest" description="Disordered" evidence="3">
    <location>
        <begin position="612"/>
        <end position="655"/>
    </location>
</feature>
<evidence type="ECO:0000256" key="2">
    <source>
        <dbReference type="ARBA" id="ARBA00023157"/>
    </source>
</evidence>
<organism evidence="5">
    <name type="scientific">Aphanomyces invadans</name>
    <dbReference type="NCBI Taxonomy" id="157072"/>
    <lineage>
        <taxon>Eukaryota</taxon>
        <taxon>Sar</taxon>
        <taxon>Stramenopiles</taxon>
        <taxon>Oomycota</taxon>
        <taxon>Saprolegniomycetes</taxon>
        <taxon>Saprolegniales</taxon>
        <taxon>Verrucalvaceae</taxon>
        <taxon>Aphanomyces</taxon>
    </lineage>
</organism>
<dbReference type="EMBL" id="KI913976">
    <property type="protein sequence ID" value="ETV96436.1"/>
    <property type="molecule type" value="Genomic_DNA"/>
</dbReference>
<protein>
    <recommendedName>
        <fullName evidence="4">Apple domain-containing protein</fullName>
    </recommendedName>
</protein>
<gene>
    <name evidence="5" type="ORF">H310_10190</name>
</gene>
<dbReference type="SMART" id="SM00223">
    <property type="entry name" value="APPLE"/>
    <property type="match status" value="5"/>
</dbReference>
<keyword evidence="1" id="KW-0677">Repeat</keyword>
<dbReference type="Pfam" id="PF13450">
    <property type="entry name" value="NAD_binding_8"/>
    <property type="match status" value="1"/>
</dbReference>
<feature type="domain" description="Apple" evidence="4">
    <location>
        <begin position="795"/>
        <end position="860"/>
    </location>
</feature>
<evidence type="ECO:0000256" key="3">
    <source>
        <dbReference type="SAM" id="MobiDB-lite"/>
    </source>
</evidence>
<dbReference type="PROSITE" id="PS00624">
    <property type="entry name" value="GMC_OXRED_2"/>
    <property type="match status" value="1"/>
</dbReference>
<dbReference type="GO" id="GO:0016614">
    <property type="term" value="F:oxidoreductase activity, acting on CH-OH group of donors"/>
    <property type="evidence" value="ECO:0007669"/>
    <property type="project" value="InterPro"/>
</dbReference>
<feature type="domain" description="Apple" evidence="4">
    <location>
        <begin position="864"/>
        <end position="931"/>
    </location>
</feature>
<dbReference type="SUPFAM" id="SSF51905">
    <property type="entry name" value="FAD/NAD(P)-binding domain"/>
    <property type="match status" value="1"/>
</dbReference>
<dbReference type="Gene3D" id="3.30.410.10">
    <property type="entry name" value="Cholesterol Oxidase, domain 2"/>
    <property type="match status" value="1"/>
</dbReference>
<dbReference type="PANTHER" id="PTHR47190">
    <property type="entry name" value="DEHYDROGENASE, PUTATIVE-RELATED"/>
    <property type="match status" value="1"/>
</dbReference>
<dbReference type="GO" id="GO:0005576">
    <property type="term" value="C:extracellular region"/>
    <property type="evidence" value="ECO:0007669"/>
    <property type="project" value="InterPro"/>
</dbReference>
<reference evidence="5" key="1">
    <citation type="submission" date="2013-12" db="EMBL/GenBank/DDBJ databases">
        <title>The Genome Sequence of Aphanomyces invadans NJM9701.</title>
        <authorList>
            <consortium name="The Broad Institute Genomics Platform"/>
            <person name="Russ C."/>
            <person name="Tyler B."/>
            <person name="van West P."/>
            <person name="Dieguez-Uribeondo J."/>
            <person name="Young S.K."/>
            <person name="Zeng Q."/>
            <person name="Gargeya S."/>
            <person name="Fitzgerald M."/>
            <person name="Abouelleil A."/>
            <person name="Alvarado L."/>
            <person name="Chapman S.B."/>
            <person name="Gainer-Dewar J."/>
            <person name="Goldberg J."/>
            <person name="Griggs A."/>
            <person name="Gujja S."/>
            <person name="Hansen M."/>
            <person name="Howarth C."/>
            <person name="Imamovic A."/>
            <person name="Ireland A."/>
            <person name="Larimer J."/>
            <person name="McCowan C."/>
            <person name="Murphy C."/>
            <person name="Pearson M."/>
            <person name="Poon T.W."/>
            <person name="Priest M."/>
            <person name="Roberts A."/>
            <person name="Saif S."/>
            <person name="Shea T."/>
            <person name="Sykes S."/>
            <person name="Wortman J."/>
            <person name="Nusbaum C."/>
            <person name="Birren B."/>
        </authorList>
    </citation>
    <scope>NUCLEOTIDE SEQUENCE [LARGE SCALE GENOMIC DNA]</scope>
    <source>
        <strain evidence="5">NJM9701</strain>
    </source>
</reference>
<dbReference type="SUPFAM" id="SSF57414">
    <property type="entry name" value="Hairpin loop containing domain-like"/>
    <property type="match status" value="1"/>
</dbReference>
<dbReference type="PROSITE" id="PS50948">
    <property type="entry name" value="PAN"/>
    <property type="match status" value="2"/>
</dbReference>